<evidence type="ECO:0000313" key="6">
    <source>
        <dbReference type="EMBL" id="GMH76245.1"/>
    </source>
</evidence>
<evidence type="ECO:0000256" key="5">
    <source>
        <dbReference type="SAM" id="Phobius"/>
    </source>
</evidence>
<dbReference type="EMBL" id="BRXZ01001663">
    <property type="protein sequence ID" value="GMH76245.1"/>
    <property type="molecule type" value="Genomic_DNA"/>
</dbReference>
<sequence length="219" mass="23590">MRLSRSSPSSKDDDIASTLYIPSTAVFLQEVLKLIFCVLKVSSTTSFSPSLTMASLLAALDPYEVLKLSVPSALYLIQNNLLYLALTKLDATTYQVTYQLKILTTALFSVLMIPSSRAAMTRQRWSGLLLLTLGVCLAQSSTGTGDESSAKATPKDRAVGMICVATASVTSGFAGVYFEMVLKGSKTDLWARNIQMGAPSVAIGLLGMLPSGASWWPWW</sequence>
<gene>
    <name evidence="6" type="ORF">TrRE_jg510</name>
</gene>
<protein>
    <recommendedName>
        <fullName evidence="8">UDP-galactose transporter</fullName>
    </recommendedName>
</protein>
<dbReference type="AlphaFoldDB" id="A0A9W7AUJ7"/>
<reference evidence="6" key="1">
    <citation type="submission" date="2022-07" db="EMBL/GenBank/DDBJ databases">
        <title>Genome analysis of Parmales, a sister group of diatoms, reveals the evolutionary specialization of diatoms from phago-mixotrophs to photoautotrophs.</title>
        <authorList>
            <person name="Ban H."/>
            <person name="Sato S."/>
            <person name="Yoshikawa S."/>
            <person name="Kazumasa Y."/>
            <person name="Nakamura Y."/>
            <person name="Ichinomiya M."/>
            <person name="Saitoh K."/>
            <person name="Sato N."/>
            <person name="Blanc-Mathieu R."/>
            <person name="Endo H."/>
            <person name="Kuwata A."/>
            <person name="Ogata H."/>
        </authorList>
    </citation>
    <scope>NUCLEOTIDE SEQUENCE</scope>
</reference>
<proteinExistence type="predicted"/>
<feature type="transmembrane region" description="Helical" evidence="5">
    <location>
        <begin position="158"/>
        <end position="178"/>
    </location>
</feature>
<evidence type="ECO:0000256" key="2">
    <source>
        <dbReference type="ARBA" id="ARBA00022692"/>
    </source>
</evidence>
<comment type="caution">
    <text evidence="6">The sequence shown here is derived from an EMBL/GenBank/DDBJ whole genome shotgun (WGS) entry which is preliminary data.</text>
</comment>
<keyword evidence="4 5" id="KW-0472">Membrane</keyword>
<feature type="transmembrane region" description="Helical" evidence="5">
    <location>
        <begin position="198"/>
        <end position="218"/>
    </location>
</feature>
<dbReference type="Pfam" id="PF04142">
    <property type="entry name" value="Nuc_sug_transp"/>
    <property type="match status" value="1"/>
</dbReference>
<dbReference type="Proteomes" id="UP001165082">
    <property type="component" value="Unassembled WGS sequence"/>
</dbReference>
<dbReference type="SUPFAM" id="SSF103481">
    <property type="entry name" value="Multidrug resistance efflux transporter EmrE"/>
    <property type="match status" value="1"/>
</dbReference>
<evidence type="ECO:0000256" key="1">
    <source>
        <dbReference type="ARBA" id="ARBA00004141"/>
    </source>
</evidence>
<evidence type="ECO:0008006" key="8">
    <source>
        <dbReference type="Google" id="ProtNLM"/>
    </source>
</evidence>
<dbReference type="GO" id="GO:0015165">
    <property type="term" value="F:pyrimidine nucleotide-sugar transmembrane transporter activity"/>
    <property type="evidence" value="ECO:0007669"/>
    <property type="project" value="InterPro"/>
</dbReference>
<evidence type="ECO:0000256" key="3">
    <source>
        <dbReference type="ARBA" id="ARBA00022989"/>
    </source>
</evidence>
<name>A0A9W7AUJ7_9STRA</name>
<dbReference type="PANTHER" id="PTHR10231">
    <property type="entry name" value="NUCLEOTIDE-SUGAR TRANSMEMBRANE TRANSPORTER"/>
    <property type="match status" value="1"/>
</dbReference>
<evidence type="ECO:0000256" key="4">
    <source>
        <dbReference type="ARBA" id="ARBA00023136"/>
    </source>
</evidence>
<keyword evidence="2 5" id="KW-0812">Transmembrane</keyword>
<keyword evidence="3 5" id="KW-1133">Transmembrane helix</keyword>
<dbReference type="GO" id="GO:0000139">
    <property type="term" value="C:Golgi membrane"/>
    <property type="evidence" value="ECO:0007669"/>
    <property type="project" value="InterPro"/>
</dbReference>
<organism evidence="6 7">
    <name type="scientific">Triparma retinervis</name>
    <dbReference type="NCBI Taxonomy" id="2557542"/>
    <lineage>
        <taxon>Eukaryota</taxon>
        <taxon>Sar</taxon>
        <taxon>Stramenopiles</taxon>
        <taxon>Ochrophyta</taxon>
        <taxon>Bolidophyceae</taxon>
        <taxon>Parmales</taxon>
        <taxon>Triparmaceae</taxon>
        <taxon>Triparma</taxon>
    </lineage>
</organism>
<accession>A0A9W7AUJ7</accession>
<dbReference type="InterPro" id="IPR037185">
    <property type="entry name" value="EmrE-like"/>
</dbReference>
<dbReference type="InterPro" id="IPR007271">
    <property type="entry name" value="Nuc_sug_transpt"/>
</dbReference>
<dbReference type="NCBIfam" id="TIGR00803">
    <property type="entry name" value="nst"/>
    <property type="match status" value="1"/>
</dbReference>
<comment type="subcellular location">
    <subcellularLocation>
        <location evidence="1">Membrane</location>
        <topology evidence="1">Multi-pass membrane protein</topology>
    </subcellularLocation>
</comment>
<evidence type="ECO:0000313" key="7">
    <source>
        <dbReference type="Proteomes" id="UP001165082"/>
    </source>
</evidence>
<keyword evidence="7" id="KW-1185">Reference proteome</keyword>
<dbReference type="OrthoDB" id="408493at2759"/>